<name>A0A2M3ZU88_9DIPT</name>
<organism evidence="2">
    <name type="scientific">Anopheles braziliensis</name>
    <dbReference type="NCBI Taxonomy" id="58242"/>
    <lineage>
        <taxon>Eukaryota</taxon>
        <taxon>Metazoa</taxon>
        <taxon>Ecdysozoa</taxon>
        <taxon>Arthropoda</taxon>
        <taxon>Hexapoda</taxon>
        <taxon>Insecta</taxon>
        <taxon>Pterygota</taxon>
        <taxon>Neoptera</taxon>
        <taxon>Endopterygota</taxon>
        <taxon>Diptera</taxon>
        <taxon>Nematocera</taxon>
        <taxon>Culicoidea</taxon>
        <taxon>Culicidae</taxon>
        <taxon>Anophelinae</taxon>
        <taxon>Anopheles</taxon>
    </lineage>
</organism>
<sequence length="87" mass="9338">MLDFANLLLDLTLAAFACGHLQPVLLDLLAQQRTLLDAGRLGAATYQGPLAQPISARCLVVATLRLADGDRHRRFLELLTAASTAQP</sequence>
<accession>A0A2M3ZU88</accession>
<proteinExistence type="predicted"/>
<evidence type="ECO:0000313" key="2">
    <source>
        <dbReference type="EMBL" id="MBW32079.1"/>
    </source>
</evidence>
<dbReference type="EMBL" id="GGFM01011328">
    <property type="protein sequence ID" value="MBW32079.1"/>
    <property type="molecule type" value="Transcribed_RNA"/>
</dbReference>
<evidence type="ECO:0000256" key="1">
    <source>
        <dbReference type="SAM" id="SignalP"/>
    </source>
</evidence>
<reference evidence="2" key="1">
    <citation type="submission" date="2018-01" db="EMBL/GenBank/DDBJ databases">
        <title>An insight into the sialome of Amazonian anophelines.</title>
        <authorList>
            <person name="Ribeiro J.M."/>
            <person name="Scarpassa V."/>
            <person name="Calvo E."/>
        </authorList>
    </citation>
    <scope>NUCLEOTIDE SEQUENCE</scope>
    <source>
        <tissue evidence="2">Salivary glands</tissue>
    </source>
</reference>
<protein>
    <submittedName>
        <fullName evidence="2">Putative secreted peptide</fullName>
    </submittedName>
</protein>
<feature type="chain" id="PRO_5014869552" evidence="1">
    <location>
        <begin position="20"/>
        <end position="87"/>
    </location>
</feature>
<feature type="signal peptide" evidence="1">
    <location>
        <begin position="1"/>
        <end position="19"/>
    </location>
</feature>
<dbReference type="AlphaFoldDB" id="A0A2M3ZU88"/>
<keyword evidence="1" id="KW-0732">Signal</keyword>